<organism evidence="3 4">
    <name type="scientific">Faecalibacterium prausnitzii</name>
    <dbReference type="NCBI Taxonomy" id="853"/>
    <lineage>
        <taxon>Bacteria</taxon>
        <taxon>Bacillati</taxon>
        <taxon>Bacillota</taxon>
        <taxon>Clostridia</taxon>
        <taxon>Eubacteriales</taxon>
        <taxon>Oscillospiraceae</taxon>
        <taxon>Faecalibacterium</taxon>
    </lineage>
</organism>
<reference evidence="3 4" key="1">
    <citation type="submission" date="2017-10" db="EMBL/GenBank/DDBJ databases">
        <title>Complete Genome Sequence of Faecalibacterium prausnitzii isolated from the gut of healthy adult Indian.</title>
        <authorList>
            <person name="Bag S."/>
            <person name="Ghosh T.S."/>
            <person name="Das B."/>
        </authorList>
    </citation>
    <scope>NUCLEOTIDE SEQUENCE [LARGE SCALE GENOMIC DNA]</scope>
    <source>
        <strain evidence="3 4">Indica</strain>
    </source>
</reference>
<dbReference type="CDD" id="cd00093">
    <property type="entry name" value="HTH_XRE"/>
    <property type="match status" value="1"/>
</dbReference>
<dbReference type="SUPFAM" id="SSF47413">
    <property type="entry name" value="lambda repressor-like DNA-binding domains"/>
    <property type="match status" value="1"/>
</dbReference>
<sequence length="113" mass="13134">MEREKPTFDILGRIEQERLSRGWSEYALAENSGLTQSTISTWRRRNLQPNVASIEKICSGFGITLSQFFQEDDSVYLTKEQKQLLDLWAKLSPVQREAVTKMLCAFLYIEEEP</sequence>
<dbReference type="SMART" id="SM00530">
    <property type="entry name" value="HTH_XRE"/>
    <property type="match status" value="1"/>
</dbReference>
<name>A0A291TBS2_9FIRM</name>
<gene>
    <name evidence="3" type="ORF">CRH10_09915</name>
</gene>
<feature type="domain" description="HTH cro/C1-type" evidence="2">
    <location>
        <begin position="14"/>
        <end position="68"/>
    </location>
</feature>
<dbReference type="InterPro" id="IPR050807">
    <property type="entry name" value="TransReg_Diox_bact_type"/>
</dbReference>
<dbReference type="PANTHER" id="PTHR46797">
    <property type="entry name" value="HTH-TYPE TRANSCRIPTIONAL REGULATOR"/>
    <property type="match status" value="1"/>
</dbReference>
<dbReference type="Proteomes" id="UP000223709">
    <property type="component" value="Chromosome"/>
</dbReference>
<dbReference type="GO" id="GO:0003700">
    <property type="term" value="F:DNA-binding transcription factor activity"/>
    <property type="evidence" value="ECO:0007669"/>
    <property type="project" value="TreeGrafter"/>
</dbReference>
<dbReference type="PANTHER" id="PTHR46797:SF1">
    <property type="entry name" value="METHYLPHOSPHONATE SYNTHASE"/>
    <property type="match status" value="1"/>
</dbReference>
<dbReference type="Pfam" id="PF01381">
    <property type="entry name" value="HTH_3"/>
    <property type="match status" value="1"/>
</dbReference>
<evidence type="ECO:0000256" key="1">
    <source>
        <dbReference type="ARBA" id="ARBA00023125"/>
    </source>
</evidence>
<dbReference type="Gene3D" id="1.10.260.40">
    <property type="entry name" value="lambda repressor-like DNA-binding domains"/>
    <property type="match status" value="1"/>
</dbReference>
<dbReference type="InterPro" id="IPR001387">
    <property type="entry name" value="Cro/C1-type_HTH"/>
</dbReference>
<dbReference type="RefSeq" id="WP_098924357.1">
    <property type="nucleotide sequence ID" value="NZ_CP023819.1"/>
</dbReference>
<dbReference type="GO" id="GO:0003677">
    <property type="term" value="F:DNA binding"/>
    <property type="evidence" value="ECO:0007669"/>
    <property type="project" value="UniProtKB-KW"/>
</dbReference>
<dbReference type="InterPro" id="IPR010982">
    <property type="entry name" value="Lambda_DNA-bd_dom_sf"/>
</dbReference>
<dbReference type="EMBL" id="CP023819">
    <property type="protein sequence ID" value="ATL90592.1"/>
    <property type="molecule type" value="Genomic_DNA"/>
</dbReference>
<proteinExistence type="predicted"/>
<protein>
    <submittedName>
        <fullName evidence="3">Transcriptional regulator</fullName>
    </submittedName>
</protein>
<evidence type="ECO:0000313" key="3">
    <source>
        <dbReference type="EMBL" id="ATL90592.1"/>
    </source>
</evidence>
<accession>A0A291TBS2</accession>
<evidence type="ECO:0000259" key="2">
    <source>
        <dbReference type="PROSITE" id="PS50943"/>
    </source>
</evidence>
<evidence type="ECO:0000313" key="4">
    <source>
        <dbReference type="Proteomes" id="UP000223709"/>
    </source>
</evidence>
<dbReference type="PROSITE" id="PS50943">
    <property type="entry name" value="HTH_CROC1"/>
    <property type="match status" value="1"/>
</dbReference>
<keyword evidence="1" id="KW-0238">DNA-binding</keyword>
<dbReference type="GO" id="GO:0005829">
    <property type="term" value="C:cytosol"/>
    <property type="evidence" value="ECO:0007669"/>
    <property type="project" value="TreeGrafter"/>
</dbReference>
<dbReference type="AlphaFoldDB" id="A0A291TBS2"/>